<gene>
    <name evidence="1" type="ORF">CUV01_12880</name>
</gene>
<dbReference type="EMBL" id="CP025408">
    <property type="protein sequence ID" value="AUH34169.1"/>
    <property type="molecule type" value="Genomic_DNA"/>
</dbReference>
<dbReference type="OrthoDB" id="564699at2"/>
<evidence type="ECO:0000313" key="1">
    <source>
        <dbReference type="EMBL" id="AUH34169.1"/>
    </source>
</evidence>
<dbReference type="RefSeq" id="WP_101460833.1">
    <property type="nucleotide sequence ID" value="NZ_CP025408.1"/>
</dbReference>
<dbReference type="Proteomes" id="UP000233742">
    <property type="component" value="Chromosome"/>
</dbReference>
<dbReference type="AlphaFoldDB" id="A0A2K9EIH4"/>
<name>A0A2K9EIH4_9RHOB</name>
<reference evidence="1 2" key="1">
    <citation type="submission" date="2017-12" db="EMBL/GenBank/DDBJ databases">
        <authorList>
            <person name="Hurst M.R.H."/>
        </authorList>
    </citation>
    <scope>NUCLEOTIDE SEQUENCE [LARGE SCALE GENOMIC DNA]</scope>
    <source>
        <strain evidence="1 2">BM15</strain>
    </source>
</reference>
<accession>A0A2K9EIH4</accession>
<evidence type="ECO:0000313" key="2">
    <source>
        <dbReference type="Proteomes" id="UP000233742"/>
    </source>
</evidence>
<proteinExistence type="predicted"/>
<dbReference type="KEGG" id="paro:CUV01_12880"/>
<sequence length="237" mass="24150">MASNDTSRLGMPLLQPAQAQKHVTVNEALMRLDGMVGLVLQSATRTSPPASVTDGLCWSVPASATGAWQGRQGQIAIASNGGWVFQPPSAGQRAFVADQGVSAIHDGSDWAAGALTLGPLGGGLSAGLAEAEVNVSAGPSIVTALQIPAGVMVIGATARVSQALTGGLTSWQLGTQGAENRFGQGLGKGLGSWARGILSQPVTYWNAENLIMTAVGGNFSGGRVKMAVHWLSLRLPN</sequence>
<dbReference type="Pfam" id="PF10983">
    <property type="entry name" value="DUF2793"/>
    <property type="match status" value="1"/>
</dbReference>
<evidence type="ECO:0008006" key="3">
    <source>
        <dbReference type="Google" id="ProtNLM"/>
    </source>
</evidence>
<dbReference type="InterPro" id="IPR021251">
    <property type="entry name" value="DUF2793"/>
</dbReference>
<keyword evidence="2" id="KW-1185">Reference proteome</keyword>
<protein>
    <recommendedName>
        <fullName evidence="3">DUF2793 domain-containing protein</fullName>
    </recommendedName>
</protein>
<organism evidence="1 2">
    <name type="scientific">Paracoccus tegillarcae</name>
    <dbReference type="NCBI Taxonomy" id="1529068"/>
    <lineage>
        <taxon>Bacteria</taxon>
        <taxon>Pseudomonadati</taxon>
        <taxon>Pseudomonadota</taxon>
        <taxon>Alphaproteobacteria</taxon>
        <taxon>Rhodobacterales</taxon>
        <taxon>Paracoccaceae</taxon>
        <taxon>Paracoccus</taxon>
    </lineage>
</organism>